<dbReference type="Proteomes" id="UP000805193">
    <property type="component" value="Unassembled WGS sequence"/>
</dbReference>
<sequence>MPLVEKSKGDSILPSGARCPIGWTTPIFSVAYSSAVDFSALYPKRTLPSDEYESGHLSTATPIAKTGNWKKATEKFRTHEKSECHSRSVDSLLQRLQKAPLIKLLGGQSLKEQNEARTALRVVFSSIRYLARSGQALRGHSYEDGNLRLLLDERSQDVPALEMWMKRRDKWLSADVQNEVIEIMSHELLRGIIQEVKHSTFFSIIADGTTDVSSSEQFSLCIRCVDPDTLHVKEIFVDLYNPSDTTAATLFAVIKDMIMRLGLDFQNLRGQCFDGAANMSGRLNGVQKKVTEVQQKAVYVHCSNHALDLVLQEVGRGCELIRDALAIVKDVSGIIMESAKRTKAYKNVVISPGHESEEGTIASGKVSKLLPLCPTRWVVRVKAMMRFVENYERVQLTLKDILNDKGYPRDDKKAAIHGFLKKMQKFETVFGLNCAITIFGPCEELATSLQKPDTGPGSTLDKAKKGEWFPRSVRTYRGGSKEA</sequence>
<evidence type="ECO:0000313" key="1">
    <source>
        <dbReference type="EMBL" id="KAG0410355.1"/>
    </source>
</evidence>
<comment type="caution">
    <text evidence="1">The sequence shown here is derived from an EMBL/GenBank/DDBJ whole genome shotgun (WGS) entry which is preliminary data.</text>
</comment>
<name>A0AC60NTA7_IXOPE</name>
<dbReference type="EMBL" id="JABSTQ010011530">
    <property type="protein sequence ID" value="KAG0410355.1"/>
    <property type="molecule type" value="Genomic_DNA"/>
</dbReference>
<reference evidence="1 2" key="1">
    <citation type="journal article" date="2020" name="Cell">
        <title>Large-Scale Comparative Analyses of Tick Genomes Elucidate Their Genetic Diversity and Vector Capacities.</title>
        <authorList>
            <consortium name="Tick Genome and Microbiome Consortium (TIGMIC)"/>
            <person name="Jia N."/>
            <person name="Wang J."/>
            <person name="Shi W."/>
            <person name="Du L."/>
            <person name="Sun Y."/>
            <person name="Zhan W."/>
            <person name="Jiang J.F."/>
            <person name="Wang Q."/>
            <person name="Zhang B."/>
            <person name="Ji P."/>
            <person name="Bell-Sakyi L."/>
            <person name="Cui X.M."/>
            <person name="Yuan T.T."/>
            <person name="Jiang B.G."/>
            <person name="Yang W.F."/>
            <person name="Lam T.T."/>
            <person name="Chang Q.C."/>
            <person name="Ding S.J."/>
            <person name="Wang X.J."/>
            <person name="Zhu J.G."/>
            <person name="Ruan X.D."/>
            <person name="Zhao L."/>
            <person name="Wei J.T."/>
            <person name="Ye R.Z."/>
            <person name="Que T.C."/>
            <person name="Du C.H."/>
            <person name="Zhou Y.H."/>
            <person name="Cheng J.X."/>
            <person name="Dai P.F."/>
            <person name="Guo W.B."/>
            <person name="Han X.H."/>
            <person name="Huang E.J."/>
            <person name="Li L.F."/>
            <person name="Wei W."/>
            <person name="Gao Y.C."/>
            <person name="Liu J.Z."/>
            <person name="Shao H.Z."/>
            <person name="Wang X."/>
            <person name="Wang C.C."/>
            <person name="Yang T.C."/>
            <person name="Huo Q.B."/>
            <person name="Li W."/>
            <person name="Chen H.Y."/>
            <person name="Chen S.E."/>
            <person name="Zhou L.G."/>
            <person name="Ni X.B."/>
            <person name="Tian J.H."/>
            <person name="Sheng Y."/>
            <person name="Liu T."/>
            <person name="Pan Y.S."/>
            <person name="Xia L.Y."/>
            <person name="Li J."/>
            <person name="Zhao F."/>
            <person name="Cao W.C."/>
        </authorList>
    </citation>
    <scope>NUCLEOTIDE SEQUENCE [LARGE SCALE GENOMIC DNA]</scope>
    <source>
        <strain evidence="1">Iper-2018</strain>
    </source>
</reference>
<evidence type="ECO:0000313" key="2">
    <source>
        <dbReference type="Proteomes" id="UP000805193"/>
    </source>
</evidence>
<protein>
    <submittedName>
        <fullName evidence="1">Uncharacterized protein</fullName>
    </submittedName>
</protein>
<accession>A0AC60NTA7</accession>
<proteinExistence type="predicted"/>
<gene>
    <name evidence="1" type="ORF">HPB47_012528</name>
</gene>
<organism evidence="1 2">
    <name type="scientific">Ixodes persulcatus</name>
    <name type="common">Taiga tick</name>
    <dbReference type="NCBI Taxonomy" id="34615"/>
    <lineage>
        <taxon>Eukaryota</taxon>
        <taxon>Metazoa</taxon>
        <taxon>Ecdysozoa</taxon>
        <taxon>Arthropoda</taxon>
        <taxon>Chelicerata</taxon>
        <taxon>Arachnida</taxon>
        <taxon>Acari</taxon>
        <taxon>Parasitiformes</taxon>
        <taxon>Ixodida</taxon>
        <taxon>Ixodoidea</taxon>
        <taxon>Ixodidae</taxon>
        <taxon>Ixodinae</taxon>
        <taxon>Ixodes</taxon>
    </lineage>
</organism>
<keyword evidence="2" id="KW-1185">Reference proteome</keyword>